<keyword evidence="1" id="KW-1133">Transmembrane helix</keyword>
<dbReference type="PANTHER" id="PTHR11328">
    <property type="entry name" value="MAJOR FACILITATOR SUPERFAMILY DOMAIN-CONTAINING PROTEIN"/>
    <property type="match status" value="1"/>
</dbReference>
<evidence type="ECO:0000313" key="3">
    <source>
        <dbReference type="Proteomes" id="UP000586947"/>
    </source>
</evidence>
<feature type="transmembrane region" description="Helical" evidence="1">
    <location>
        <begin position="244"/>
        <end position="267"/>
    </location>
</feature>
<dbReference type="SUPFAM" id="SSF103473">
    <property type="entry name" value="MFS general substrate transporter"/>
    <property type="match status" value="1"/>
</dbReference>
<protein>
    <submittedName>
        <fullName evidence="2">Na+/melibiose symporter-like transporter</fullName>
    </submittedName>
</protein>
<reference evidence="2 3" key="1">
    <citation type="submission" date="2020-08" db="EMBL/GenBank/DDBJ databases">
        <title>Sequencing the genomes of 1000 actinobacteria strains.</title>
        <authorList>
            <person name="Klenk H.-P."/>
        </authorList>
    </citation>
    <scope>NUCLEOTIDE SEQUENCE [LARGE SCALE GENOMIC DNA]</scope>
    <source>
        <strain evidence="2 3">DSM 103125</strain>
    </source>
</reference>
<feature type="transmembrane region" description="Helical" evidence="1">
    <location>
        <begin position="279"/>
        <end position="298"/>
    </location>
</feature>
<dbReference type="Gene3D" id="1.20.1250.20">
    <property type="entry name" value="MFS general substrate transporter like domains"/>
    <property type="match status" value="2"/>
</dbReference>
<comment type="caution">
    <text evidence="2">The sequence shown here is derived from an EMBL/GenBank/DDBJ whole genome shotgun (WGS) entry which is preliminary data.</text>
</comment>
<feature type="transmembrane region" description="Helical" evidence="1">
    <location>
        <begin position="92"/>
        <end position="113"/>
    </location>
</feature>
<feature type="transmembrane region" description="Helical" evidence="1">
    <location>
        <begin position="159"/>
        <end position="180"/>
    </location>
</feature>
<name>A0A840W948_9ACTN</name>
<feature type="transmembrane region" description="Helical" evidence="1">
    <location>
        <begin position="119"/>
        <end position="138"/>
    </location>
</feature>
<dbReference type="Pfam" id="PF13347">
    <property type="entry name" value="MFS_2"/>
    <property type="match status" value="1"/>
</dbReference>
<feature type="transmembrane region" description="Helical" evidence="1">
    <location>
        <begin position="398"/>
        <end position="415"/>
    </location>
</feature>
<dbReference type="InterPro" id="IPR039672">
    <property type="entry name" value="MFS_2"/>
</dbReference>
<feature type="transmembrane region" description="Helical" evidence="1">
    <location>
        <begin position="330"/>
        <end position="350"/>
    </location>
</feature>
<proteinExistence type="predicted"/>
<dbReference type="GO" id="GO:0008643">
    <property type="term" value="P:carbohydrate transport"/>
    <property type="evidence" value="ECO:0007669"/>
    <property type="project" value="InterPro"/>
</dbReference>
<gene>
    <name evidence="2" type="ORF">HNR20_006043</name>
</gene>
<keyword evidence="3" id="KW-1185">Reference proteome</keyword>
<dbReference type="GO" id="GO:0005886">
    <property type="term" value="C:plasma membrane"/>
    <property type="evidence" value="ECO:0007669"/>
    <property type="project" value="TreeGrafter"/>
</dbReference>
<keyword evidence="1" id="KW-0472">Membrane</keyword>
<dbReference type="EMBL" id="JACHDP010000001">
    <property type="protein sequence ID" value="MBB5481538.1"/>
    <property type="molecule type" value="Genomic_DNA"/>
</dbReference>
<evidence type="ECO:0000256" key="1">
    <source>
        <dbReference type="SAM" id="Phobius"/>
    </source>
</evidence>
<feature type="transmembrane region" description="Helical" evidence="1">
    <location>
        <begin position="307"/>
        <end position="324"/>
    </location>
</feature>
<evidence type="ECO:0000313" key="2">
    <source>
        <dbReference type="EMBL" id="MBB5481538.1"/>
    </source>
</evidence>
<dbReference type="InterPro" id="IPR036259">
    <property type="entry name" value="MFS_trans_sf"/>
</dbReference>
<dbReference type="PANTHER" id="PTHR11328:SF24">
    <property type="entry name" value="MAJOR FACILITATOR SUPERFAMILY (MFS) PROFILE DOMAIN-CONTAINING PROTEIN"/>
    <property type="match status" value="1"/>
</dbReference>
<dbReference type="Proteomes" id="UP000586947">
    <property type="component" value="Unassembled WGS sequence"/>
</dbReference>
<sequence>MTGLDRRPAAATDATLPRGPLAGFAAGSLGMGVWVTVPGLLLLYFLTDVLAVGPWLAGLALLLPKIADVLLHPWVGHRADVEQTRRGDRRRLLLLGCALPIAFAALFAVPGGLTGAPAAAWVAVFFVAGNLLFAAYQVPYLATPADLRIGYHERTRLMAFRMVVLTLGILVAGLLAPLLTGGDAATRGGYQRMGVVLAVGMLVAMLVGVAGIARLRGSAAATAPAGHSGWRALRTALRDAQFRWLVAAYLAMSTTTHLVLAGVPYYAEYELRAPGLTTVLVAAFVAPALLVTPGWLVVARRVGKQRALLGAQGAFAVGSLVLAVGRPAGLPVLIGAVAVLGVAFAGMQLLPFSMLPDVIRAAETTATDPTGAGRTTGAGTYTGVWTATEATGAALGPYAYALCLTVGGFVASTAGESPVQPDAALAAVRYGFGLLPAVAMLAALLLQRRYTLDVTARAAS</sequence>
<accession>A0A840W948</accession>
<feature type="transmembrane region" description="Helical" evidence="1">
    <location>
        <begin position="192"/>
        <end position="213"/>
    </location>
</feature>
<feature type="transmembrane region" description="Helical" evidence="1">
    <location>
        <begin position="21"/>
        <end position="46"/>
    </location>
</feature>
<feature type="transmembrane region" description="Helical" evidence="1">
    <location>
        <begin position="427"/>
        <end position="446"/>
    </location>
</feature>
<dbReference type="AlphaFoldDB" id="A0A840W948"/>
<keyword evidence="1" id="KW-0812">Transmembrane</keyword>
<dbReference type="RefSeq" id="WP_184187092.1">
    <property type="nucleotide sequence ID" value="NZ_BMNF01000006.1"/>
</dbReference>
<organism evidence="2 3">
    <name type="scientific">Micromonospora parathelypteridis</name>
    <dbReference type="NCBI Taxonomy" id="1839617"/>
    <lineage>
        <taxon>Bacteria</taxon>
        <taxon>Bacillati</taxon>
        <taxon>Actinomycetota</taxon>
        <taxon>Actinomycetes</taxon>
        <taxon>Micromonosporales</taxon>
        <taxon>Micromonosporaceae</taxon>
        <taxon>Micromonospora</taxon>
    </lineage>
</organism>
<feature type="transmembrane region" description="Helical" evidence="1">
    <location>
        <begin position="52"/>
        <end position="71"/>
    </location>
</feature>
<dbReference type="GO" id="GO:0015293">
    <property type="term" value="F:symporter activity"/>
    <property type="evidence" value="ECO:0007669"/>
    <property type="project" value="InterPro"/>
</dbReference>